<feature type="compositionally biased region" description="Basic and acidic residues" evidence="1">
    <location>
        <begin position="121"/>
        <end position="143"/>
    </location>
</feature>
<evidence type="ECO:0000256" key="1">
    <source>
        <dbReference type="SAM" id="MobiDB-lite"/>
    </source>
</evidence>
<reference evidence="4" key="1">
    <citation type="journal article" date="2008" name="PLoS ONE">
        <title>Survival in nuclear waste, extreme resistance, and potential applications gleaned from the genome sequence of Kineococcus radiotolerans SRS30216.</title>
        <authorList>
            <person name="Bagwell C.E."/>
            <person name="Bhat S."/>
            <person name="Hawkins G.M."/>
            <person name="Smith B.W."/>
            <person name="Biswas T."/>
            <person name="Hoover T.R."/>
            <person name="Saunders E."/>
            <person name="Han C.S."/>
            <person name="Tsodikov O.V."/>
            <person name="Shimkets L.J."/>
        </authorList>
    </citation>
    <scope>NUCLEOTIDE SEQUENCE [LARGE SCALE GENOMIC DNA]</scope>
    <source>
        <strain evidence="4">ATCC BAA-149 / DSM 14245 / SRS30216</strain>
    </source>
</reference>
<dbReference type="EMBL" id="CP000751">
    <property type="protein sequence ID" value="ABS06027.1"/>
    <property type="molecule type" value="Genomic_DNA"/>
</dbReference>
<proteinExistence type="predicted"/>
<sequence>MDADLVTPGLWGFLTLFLSAVAVYFLGRSMARRVQRVNHRARLQAEAEAQDRAEARGRAEVEGEDRAEADGEAARVGETPAATVGEAEGGAHPEAATELAAEGDHPGVPTGTTSLDEDDAAPPRHGPEDDHHKPFPERDRTVETAEPWQRP</sequence>
<evidence type="ECO:0000313" key="3">
    <source>
        <dbReference type="EMBL" id="ABS06027.1"/>
    </source>
</evidence>
<keyword evidence="3" id="KW-0614">Plasmid</keyword>
<accession>A6WGT8</accession>
<organism evidence="3 4">
    <name type="scientific">Kineococcus radiotolerans (strain ATCC BAA-149 / DSM 14245 / SRS30216)</name>
    <dbReference type="NCBI Taxonomy" id="266940"/>
    <lineage>
        <taxon>Bacteria</taxon>
        <taxon>Bacillati</taxon>
        <taxon>Actinomycetota</taxon>
        <taxon>Actinomycetes</taxon>
        <taxon>Kineosporiales</taxon>
        <taxon>Kineosporiaceae</taxon>
        <taxon>Kineococcus</taxon>
    </lineage>
</organism>
<geneLocation type="plasmid" evidence="3 4">
    <name>pKRAD01</name>
</geneLocation>
<dbReference type="AlphaFoldDB" id="A6WGT8"/>
<evidence type="ECO:0000256" key="2">
    <source>
        <dbReference type="SAM" id="Phobius"/>
    </source>
</evidence>
<dbReference type="KEGG" id="kra:Krad_4568"/>
<keyword evidence="2" id="KW-1133">Transmembrane helix</keyword>
<dbReference type="Proteomes" id="UP000001116">
    <property type="component" value="Plasmid pKRAD01"/>
</dbReference>
<gene>
    <name evidence="3" type="ordered locus">Krad_4568</name>
</gene>
<keyword evidence="2" id="KW-0812">Transmembrane</keyword>
<feature type="region of interest" description="Disordered" evidence="1">
    <location>
        <begin position="44"/>
        <end position="151"/>
    </location>
</feature>
<evidence type="ECO:0000313" key="4">
    <source>
        <dbReference type="Proteomes" id="UP000001116"/>
    </source>
</evidence>
<keyword evidence="2" id="KW-0472">Membrane</keyword>
<feature type="compositionally biased region" description="Basic and acidic residues" evidence="1">
    <location>
        <begin position="44"/>
        <end position="75"/>
    </location>
</feature>
<dbReference type="HOGENOM" id="CLU_1728934_0_0_11"/>
<protein>
    <submittedName>
        <fullName evidence="3">Uncharacterized protein</fullName>
    </submittedName>
</protein>
<feature type="transmembrane region" description="Helical" evidence="2">
    <location>
        <begin position="6"/>
        <end position="26"/>
    </location>
</feature>
<name>A6WGT8_KINRD</name>
<keyword evidence="4" id="KW-1185">Reference proteome</keyword>